<comment type="caution">
    <text evidence="1">The sequence shown here is derived from an EMBL/GenBank/DDBJ whole genome shotgun (WGS) entry which is preliminary data.</text>
</comment>
<dbReference type="PROSITE" id="PS51257">
    <property type="entry name" value="PROKAR_LIPOPROTEIN"/>
    <property type="match status" value="1"/>
</dbReference>
<proteinExistence type="predicted"/>
<evidence type="ECO:0000313" key="2">
    <source>
        <dbReference type="Proteomes" id="UP000078358"/>
    </source>
</evidence>
<protein>
    <recommendedName>
        <fullName evidence="3">Lipoprotein</fullName>
    </recommendedName>
</protein>
<evidence type="ECO:0008006" key="3">
    <source>
        <dbReference type="Google" id="ProtNLM"/>
    </source>
</evidence>
<reference evidence="1 2" key="1">
    <citation type="submission" date="2014-01" db="EMBL/GenBank/DDBJ databases">
        <authorList>
            <person name="Zuccon D."/>
        </authorList>
    </citation>
    <scope>NUCLEOTIDE SEQUENCE [LARGE SCALE GENOMIC DNA]</scope>
    <source>
        <strain evidence="1 2">Y31</strain>
    </source>
</reference>
<dbReference type="Proteomes" id="UP000078358">
    <property type="component" value="Unassembled WGS sequence"/>
</dbReference>
<dbReference type="PATRIC" id="fig|1261658.3.peg.948"/>
<sequence length="94" mass="10468">MRALLFGFCLLLTGCIVPVGTTGQVGVPIPIFVDTSAQSHVGSVHVCTLKPFTREYRSEHTNRGIAKLSVQKKCQENHHSMFCEEKDIICKTYD</sequence>
<name>A0A179CVZ0_BIBTR</name>
<dbReference type="AlphaFoldDB" id="A0A179CVZ0"/>
<dbReference type="EMBL" id="JACI01000002">
    <property type="protein sequence ID" value="OAQ13747.1"/>
    <property type="molecule type" value="Genomic_DNA"/>
</dbReference>
<accession>A0A179CVZ0</accession>
<dbReference type="RefSeq" id="WP_064318392.1">
    <property type="nucleotide sequence ID" value="NZ_JACI01000002.1"/>
</dbReference>
<evidence type="ECO:0000313" key="1">
    <source>
        <dbReference type="EMBL" id="OAQ13747.1"/>
    </source>
</evidence>
<gene>
    <name evidence="1" type="ORF">F480_04785</name>
</gene>
<organism evidence="1 2">
    <name type="scientific">Bibersteinia trehalosi Y31</name>
    <dbReference type="NCBI Taxonomy" id="1261658"/>
    <lineage>
        <taxon>Bacteria</taxon>
        <taxon>Pseudomonadati</taxon>
        <taxon>Pseudomonadota</taxon>
        <taxon>Gammaproteobacteria</taxon>
        <taxon>Pasteurellales</taxon>
        <taxon>Pasteurellaceae</taxon>
        <taxon>Bibersteinia</taxon>
    </lineage>
</organism>